<evidence type="ECO:0000313" key="1">
    <source>
        <dbReference type="EMBL" id="MCJ8745138.1"/>
    </source>
</evidence>
<proteinExistence type="predicted"/>
<evidence type="ECO:0000313" key="2">
    <source>
        <dbReference type="Proteomes" id="UP000830395"/>
    </source>
</evidence>
<sequence length="79" mass="8183">MRTRVADVGAYSVAFELHCCVAGDVSALCARDWQAESGVACAWLDKGGGLQAAGETRRCSSCNQNKGAGAKQKAVSHPV</sequence>
<reference evidence="1" key="1">
    <citation type="submission" date="2020-02" db="EMBL/GenBank/DDBJ databases">
        <title>Genome sequencing of the panga catfish, Pangasius djambal.</title>
        <authorList>
            <person name="Wen M."/>
            <person name="Zahm M."/>
            <person name="Roques C."/>
            <person name="Cabau C."/>
            <person name="Klopp C."/>
            <person name="Donnadieu C."/>
            <person name="Jouanno E."/>
            <person name="Avarre J.-C."/>
            <person name="Campet M."/>
            <person name="Ha T."/>
            <person name="Dugue R."/>
            <person name="Lampietro C."/>
            <person name="Louis A."/>
            <person name="Herpin A."/>
            <person name="Echchiki A."/>
            <person name="Berthelot C."/>
            <person name="Parey E."/>
            <person name="Roest-Crollius H."/>
            <person name="Braasch I."/>
            <person name="Postlethwait J.H."/>
            <person name="Bobe J."/>
            <person name="Montfort J."/>
            <person name="Bouchez O."/>
            <person name="Begum T."/>
            <person name="Schartl M."/>
            <person name="Gustiano R."/>
            <person name="Guiguen Y."/>
        </authorList>
    </citation>
    <scope>NUCLEOTIDE SEQUENCE</scope>
    <source>
        <strain evidence="1">Pdj_M5554</strain>
    </source>
</reference>
<organism evidence="1 2">
    <name type="scientific">Pangasius djambal</name>
    <dbReference type="NCBI Taxonomy" id="1691987"/>
    <lineage>
        <taxon>Eukaryota</taxon>
        <taxon>Metazoa</taxon>
        <taxon>Chordata</taxon>
        <taxon>Craniata</taxon>
        <taxon>Vertebrata</taxon>
        <taxon>Euteleostomi</taxon>
        <taxon>Actinopterygii</taxon>
        <taxon>Neopterygii</taxon>
        <taxon>Teleostei</taxon>
        <taxon>Ostariophysi</taxon>
        <taxon>Siluriformes</taxon>
        <taxon>Pangasiidae</taxon>
        <taxon>Pangasius</taxon>
    </lineage>
</organism>
<gene>
    <name evidence="1" type="ORF">PDJAM_G00126940</name>
</gene>
<comment type="caution">
    <text evidence="1">The sequence shown here is derived from an EMBL/GenBank/DDBJ whole genome shotgun (WGS) entry which is preliminary data.</text>
</comment>
<accession>A0ACC5ZAJ3</accession>
<name>A0ACC5ZAJ3_9TELE</name>
<keyword evidence="2" id="KW-1185">Reference proteome</keyword>
<dbReference type="EMBL" id="CM040995">
    <property type="protein sequence ID" value="MCJ8745138.1"/>
    <property type="molecule type" value="Genomic_DNA"/>
</dbReference>
<protein>
    <submittedName>
        <fullName evidence="1">Uncharacterized protein</fullName>
    </submittedName>
</protein>
<dbReference type="Proteomes" id="UP000830395">
    <property type="component" value="Chromosome 21"/>
</dbReference>